<dbReference type="GO" id="GO:0008299">
    <property type="term" value="P:isoprenoid biosynthetic process"/>
    <property type="evidence" value="ECO:0007669"/>
    <property type="project" value="InterPro"/>
</dbReference>
<gene>
    <name evidence="12" type="ORF">BS47DRAFT_1346079</name>
</gene>
<dbReference type="PRINTS" id="PR00071">
    <property type="entry name" value="HMGCOARDTASE"/>
</dbReference>
<dbReference type="EMBL" id="MU128993">
    <property type="protein sequence ID" value="KAF9511934.1"/>
    <property type="molecule type" value="Genomic_DNA"/>
</dbReference>
<dbReference type="GO" id="GO:0005789">
    <property type="term" value="C:endoplasmic reticulum membrane"/>
    <property type="evidence" value="ECO:0007669"/>
    <property type="project" value="UniProtKB-SubCell"/>
</dbReference>
<keyword evidence="13" id="KW-1185">Reference proteome</keyword>
<evidence type="ECO:0000313" key="12">
    <source>
        <dbReference type="EMBL" id="KAF9511934.1"/>
    </source>
</evidence>
<evidence type="ECO:0000313" key="13">
    <source>
        <dbReference type="Proteomes" id="UP000886523"/>
    </source>
</evidence>
<evidence type="ECO:0000256" key="3">
    <source>
        <dbReference type="ARBA" id="ARBA00022692"/>
    </source>
</evidence>
<dbReference type="OrthoDB" id="310654at2759"/>
<evidence type="ECO:0000256" key="2">
    <source>
        <dbReference type="ARBA" id="ARBA00007661"/>
    </source>
</evidence>
<dbReference type="InterPro" id="IPR000731">
    <property type="entry name" value="SSD"/>
</dbReference>
<name>A0A9P6AUH6_9AGAM</name>
<dbReference type="PANTHER" id="PTHR10572:SF24">
    <property type="entry name" value="3-HYDROXY-3-METHYLGLUTARYL-COENZYME A REDUCTASE"/>
    <property type="match status" value="1"/>
</dbReference>
<dbReference type="PROSITE" id="PS50156">
    <property type="entry name" value="SSD"/>
    <property type="match status" value="1"/>
</dbReference>
<reference evidence="12" key="1">
    <citation type="journal article" date="2020" name="Nat. Commun.">
        <title>Large-scale genome sequencing of mycorrhizal fungi provides insights into the early evolution of symbiotic traits.</title>
        <authorList>
            <person name="Miyauchi S."/>
            <person name="Kiss E."/>
            <person name="Kuo A."/>
            <person name="Drula E."/>
            <person name="Kohler A."/>
            <person name="Sanchez-Garcia M."/>
            <person name="Morin E."/>
            <person name="Andreopoulos B."/>
            <person name="Barry K.W."/>
            <person name="Bonito G."/>
            <person name="Buee M."/>
            <person name="Carver A."/>
            <person name="Chen C."/>
            <person name="Cichocki N."/>
            <person name="Clum A."/>
            <person name="Culley D."/>
            <person name="Crous P.W."/>
            <person name="Fauchery L."/>
            <person name="Girlanda M."/>
            <person name="Hayes R.D."/>
            <person name="Keri Z."/>
            <person name="LaButti K."/>
            <person name="Lipzen A."/>
            <person name="Lombard V."/>
            <person name="Magnuson J."/>
            <person name="Maillard F."/>
            <person name="Murat C."/>
            <person name="Nolan M."/>
            <person name="Ohm R.A."/>
            <person name="Pangilinan J."/>
            <person name="Pereira M.F."/>
            <person name="Perotto S."/>
            <person name="Peter M."/>
            <person name="Pfister S."/>
            <person name="Riley R."/>
            <person name="Sitrit Y."/>
            <person name="Stielow J.B."/>
            <person name="Szollosi G."/>
            <person name="Zifcakova L."/>
            <person name="Stursova M."/>
            <person name="Spatafora J.W."/>
            <person name="Tedersoo L."/>
            <person name="Vaario L.M."/>
            <person name="Yamada A."/>
            <person name="Yan M."/>
            <person name="Wang P."/>
            <person name="Xu J."/>
            <person name="Bruns T."/>
            <person name="Baldrian P."/>
            <person name="Vilgalys R."/>
            <person name="Dunand C."/>
            <person name="Henrissat B."/>
            <person name="Grigoriev I.V."/>
            <person name="Hibbett D."/>
            <person name="Nagy L.G."/>
            <person name="Martin F.M."/>
        </authorList>
    </citation>
    <scope>NUCLEOTIDE SEQUENCE</scope>
    <source>
        <strain evidence="12">UP504</strain>
    </source>
</reference>
<feature type="transmembrane region" description="Helical" evidence="9">
    <location>
        <begin position="409"/>
        <end position="433"/>
    </location>
</feature>
<dbReference type="GO" id="GO:0005778">
    <property type="term" value="C:peroxisomal membrane"/>
    <property type="evidence" value="ECO:0007669"/>
    <property type="project" value="TreeGrafter"/>
</dbReference>
<dbReference type="Gene3D" id="1.10.3270.10">
    <property type="entry name" value="HMGR, N-terminal domain"/>
    <property type="match status" value="1"/>
</dbReference>
<evidence type="ECO:0000256" key="6">
    <source>
        <dbReference type="ARBA" id="ARBA00022989"/>
    </source>
</evidence>
<dbReference type="FunFam" id="3.90.770.10:FF:000001">
    <property type="entry name" value="3-hydroxy-3-methylglutaryl coenzyme A reductase"/>
    <property type="match status" value="1"/>
</dbReference>
<accession>A0A9P6AUH6</accession>
<evidence type="ECO:0000256" key="5">
    <source>
        <dbReference type="ARBA" id="ARBA00022857"/>
    </source>
</evidence>
<dbReference type="Pfam" id="PF12349">
    <property type="entry name" value="Sterol-sensing"/>
    <property type="match status" value="1"/>
</dbReference>
<evidence type="ECO:0000259" key="11">
    <source>
        <dbReference type="PROSITE" id="PS50156"/>
    </source>
</evidence>
<feature type="transmembrane region" description="Helical" evidence="9">
    <location>
        <begin position="280"/>
        <end position="300"/>
    </location>
</feature>
<dbReference type="InterPro" id="IPR009029">
    <property type="entry name" value="HMG_CoA_Rdtase_sub-bd_dom_sf"/>
</dbReference>
<evidence type="ECO:0000256" key="8">
    <source>
        <dbReference type="ARBA" id="ARBA00023136"/>
    </source>
</evidence>
<dbReference type="InterPro" id="IPR023074">
    <property type="entry name" value="HMG_CoA_Rdtase_cat_sf"/>
</dbReference>
<dbReference type="InterPro" id="IPR023282">
    <property type="entry name" value="HMG_CoA_Rdtase_N"/>
</dbReference>
<proteinExistence type="inferred from homology"/>
<dbReference type="Gene3D" id="3.30.70.420">
    <property type="entry name" value="Hydroxymethylglutaryl-CoA reductase, class I/II, NAD/NADP-binding domain"/>
    <property type="match status" value="1"/>
</dbReference>
<evidence type="ECO:0000256" key="9">
    <source>
        <dbReference type="RuleBase" id="RU361219"/>
    </source>
</evidence>
<feature type="transmembrane region" description="Helical" evidence="9">
    <location>
        <begin position="20"/>
        <end position="39"/>
    </location>
</feature>
<comment type="similarity">
    <text evidence="2 9">Belongs to the HMG-CoA reductase family.</text>
</comment>
<dbReference type="InterPro" id="IPR002202">
    <property type="entry name" value="HMG_CoA_Rdtase"/>
</dbReference>
<dbReference type="AlphaFoldDB" id="A0A9P6AUH6"/>
<organism evidence="12 13">
    <name type="scientific">Hydnum rufescens UP504</name>
    <dbReference type="NCBI Taxonomy" id="1448309"/>
    <lineage>
        <taxon>Eukaryota</taxon>
        <taxon>Fungi</taxon>
        <taxon>Dikarya</taxon>
        <taxon>Basidiomycota</taxon>
        <taxon>Agaricomycotina</taxon>
        <taxon>Agaricomycetes</taxon>
        <taxon>Cantharellales</taxon>
        <taxon>Hydnaceae</taxon>
        <taxon>Hydnum</taxon>
    </lineage>
</organism>
<dbReference type="EC" id="1.1.1.34" evidence="9"/>
<dbReference type="PROSITE" id="PS01192">
    <property type="entry name" value="HMG_COA_REDUCTASE_3"/>
    <property type="match status" value="1"/>
</dbReference>
<dbReference type="GO" id="GO:0006696">
    <property type="term" value="P:ergosterol biosynthetic process"/>
    <property type="evidence" value="ECO:0007669"/>
    <property type="project" value="TreeGrafter"/>
</dbReference>
<evidence type="ECO:0000256" key="7">
    <source>
        <dbReference type="ARBA" id="ARBA00023002"/>
    </source>
</evidence>
<comment type="pathway">
    <text evidence="9">Metabolic intermediate biosynthesis; (R)-mevalonate biosynthesis; (R)-mevalonate from acetyl-CoA: step 3/3.</text>
</comment>
<protein>
    <recommendedName>
        <fullName evidence="9">3-hydroxy-3-methylglutaryl coenzyme A reductase</fullName>
        <shortName evidence="9">HMG-CoA reductase</shortName>
        <ecNumber evidence="9">1.1.1.34</ecNumber>
    </recommendedName>
</protein>
<keyword evidence="8 9" id="KW-0472">Membrane</keyword>
<dbReference type="SUPFAM" id="SSF55035">
    <property type="entry name" value="NAD-binding domain of HMG-CoA reductase"/>
    <property type="match status" value="1"/>
</dbReference>
<feature type="region of interest" description="Disordered" evidence="10">
    <location>
        <begin position="1229"/>
        <end position="1250"/>
    </location>
</feature>
<dbReference type="GO" id="GO:0015936">
    <property type="term" value="P:coenzyme A metabolic process"/>
    <property type="evidence" value="ECO:0007669"/>
    <property type="project" value="InterPro"/>
</dbReference>
<dbReference type="InterPro" id="IPR023076">
    <property type="entry name" value="HMG_CoA_Rdtase_CS"/>
</dbReference>
<dbReference type="FunFam" id="3.30.70.420:FF:000001">
    <property type="entry name" value="3-hydroxy-3-methylglutaryl coenzyme A reductase"/>
    <property type="match status" value="1"/>
</dbReference>
<comment type="caution">
    <text evidence="12">The sequence shown here is derived from an EMBL/GenBank/DDBJ whole genome shotgun (WGS) entry which is preliminary data.</text>
</comment>
<feature type="domain" description="SSD" evidence="11">
    <location>
        <begin position="251"/>
        <end position="431"/>
    </location>
</feature>
<keyword evidence="5 9" id="KW-0521">NADP</keyword>
<dbReference type="PROSITE" id="PS00066">
    <property type="entry name" value="HMG_COA_REDUCTASE_1"/>
    <property type="match status" value="1"/>
</dbReference>
<dbReference type="PANTHER" id="PTHR10572">
    <property type="entry name" value="3-HYDROXY-3-METHYLGLUTARYL-COENZYME A REDUCTASE"/>
    <property type="match status" value="1"/>
</dbReference>
<feature type="transmembrane region" description="Helical" evidence="9">
    <location>
        <begin position="500"/>
        <end position="523"/>
    </location>
</feature>
<keyword evidence="3 9" id="KW-0812">Transmembrane</keyword>
<comment type="catalytic activity">
    <reaction evidence="9">
        <text>(R)-mevalonate + 2 NADP(+) + CoA = (3S)-3-hydroxy-3-methylglutaryl-CoA + 2 NADPH + 2 H(+)</text>
        <dbReference type="Rhea" id="RHEA:15989"/>
        <dbReference type="ChEBI" id="CHEBI:15378"/>
        <dbReference type="ChEBI" id="CHEBI:36464"/>
        <dbReference type="ChEBI" id="CHEBI:43074"/>
        <dbReference type="ChEBI" id="CHEBI:57287"/>
        <dbReference type="ChEBI" id="CHEBI:57783"/>
        <dbReference type="ChEBI" id="CHEBI:58349"/>
        <dbReference type="EC" id="1.1.1.34"/>
    </reaction>
</comment>
<dbReference type="NCBIfam" id="TIGR00533">
    <property type="entry name" value="HMG_CoA_R_NADP"/>
    <property type="match status" value="1"/>
</dbReference>
<keyword evidence="4 9" id="KW-0256">Endoplasmic reticulum</keyword>
<feature type="compositionally biased region" description="Polar residues" evidence="10">
    <location>
        <begin position="1229"/>
        <end position="1238"/>
    </location>
</feature>
<dbReference type="PROSITE" id="PS50065">
    <property type="entry name" value="HMG_COA_REDUCTASE_4"/>
    <property type="match status" value="1"/>
</dbReference>
<dbReference type="InterPro" id="IPR053958">
    <property type="entry name" value="HMGCR/SNAP/NPC1-like_SSD"/>
</dbReference>
<comment type="subcellular location">
    <subcellularLocation>
        <location evidence="1 9">Endoplasmic reticulum membrane</location>
        <topology evidence="1 9">Multi-pass membrane protein</topology>
    </subcellularLocation>
</comment>
<dbReference type="GO" id="GO:0004420">
    <property type="term" value="F:hydroxymethylglutaryl-CoA reductase (NADPH) activity"/>
    <property type="evidence" value="ECO:0007669"/>
    <property type="project" value="UniProtKB-EC"/>
</dbReference>
<evidence type="ECO:0000256" key="4">
    <source>
        <dbReference type="ARBA" id="ARBA00022824"/>
    </source>
</evidence>
<sequence>MPAPFSRAFLRSFCSRASRFPIETIVVAFVIITLAYFQILHSIKHSDFLSGGIANPLSSLRPSVTRRVGNSWIAVPEEAWTDSHYPRSTKVELIQIYFSSEAPFKVIRAGRLSSLVLNPPLHANDSLEAKRIANSVQLLTHYITHDLKTSNGFTYPSLCYKAPASSECLSWTHQSGSTGTLTLVFAPSTSARFVHAFHALKRQTSLHGVSLEIIGKEEKIGEMQSGKWVAYAIRALVMRFWDLAKNANSADIIIVLLGYIFMHATFVNLFLNTRKLGSNFWIASTILISSVSSFIVALPISNLLHIPLDPIGLSEALPFLVITVGFDKPLRLARAVVTHPLLFPLSLTNGNVPRTGGMPRRKNKTAAEIVLDAVEQVGPSIVRDYVIEILVLVIGASSGVGGLKEFCFLAALTMVIDCISLFTFYVGILAVIVEASHAQCQKGPCICTLVPCSVPALPTPPEPVIIPTHRRLIDAILGAKGSQNGPGGQKPVNPVTRLKLLLLVSFLTLHSLNVFTTLTPATALNRYASYTMPPTASAAASSSAPEAHDPLYHEVDIENPTVASALDSIASAHPHDLPLMARVSAPLFLRIVSNESSNSASRPDNEQAGVIAPTPESLVLLESFMSEWSSLVGDPIVSKWIVICLFVSVFLNGVLLKGVASSLVSPPASTMVTFANVAEEETTIASERPVLPPLAMPSKFPILPPHSDLFAAEPQPPPLVRDSDPVVHPVAPSPVMPRVAPAAMTSTAAHLEAMIRDTPPQTPWERKTELGSRSLEECIDLFETNPSNVKEMNDEEVILLGQHGRIPPYSLEKVLGNLERAVFIRRALISRASKTKTLEHSDIPMSNYDYSKVYGACCENVIGYVPIPLGIAGPLRIDGEMYPIPMATAEGTLVASTSRGCKALNAGGGVTTVLTQDAMTRGPVIEFPSITSAAQAKLWVDSPAGSSILRDAFDSTSRFARLQKVKCTMAGRTLYVRFATSTGDAMGMNMISKGTEKALEVMAQHFPKMNVLALSGNYCTDKKPAAINWIEGRGKSVVAEAVIPGKVVKSVLKTTVEHLCNLNIKKNLVGSAMAGSVGGFNAHAANILTAMFLATGQDPAQNVESSNCITLMEPINGGADLLMTCSMPSIEVGTVGGGTVLAPQGAVLDMLGLRGAHPTSPGHNARRLARTIVAAVMAGELSLMSALAAGHLIKAHMQHNRSVPTTPLPSRPTTPAPFATIDIVREAVTTSDSLQAETPSKEEGSQLSTT</sequence>
<keyword evidence="7 9" id="KW-0560">Oxidoreductase</keyword>
<dbReference type="CDD" id="cd00643">
    <property type="entry name" value="HMG-CoA_reductase_classI"/>
    <property type="match status" value="1"/>
</dbReference>
<dbReference type="PROSITE" id="PS00318">
    <property type="entry name" value="HMG_COA_REDUCTASE_2"/>
    <property type="match status" value="1"/>
</dbReference>
<dbReference type="Gene3D" id="3.90.770.10">
    <property type="entry name" value="3-hydroxy-3-methylglutaryl-coenzyme A Reductase, Chain A, domain 2"/>
    <property type="match status" value="1"/>
</dbReference>
<dbReference type="Pfam" id="PF00368">
    <property type="entry name" value="HMG-CoA_red"/>
    <property type="match status" value="1"/>
</dbReference>
<dbReference type="Proteomes" id="UP000886523">
    <property type="component" value="Unassembled WGS sequence"/>
</dbReference>
<evidence type="ECO:0000256" key="1">
    <source>
        <dbReference type="ARBA" id="ARBA00004477"/>
    </source>
</evidence>
<evidence type="ECO:0000256" key="10">
    <source>
        <dbReference type="SAM" id="MobiDB-lite"/>
    </source>
</evidence>
<dbReference type="InterPro" id="IPR009023">
    <property type="entry name" value="HMG_CoA_Rdtase_NAD(P)-bd_sf"/>
</dbReference>
<dbReference type="InterPro" id="IPR004554">
    <property type="entry name" value="HMG_CoA_Rdtase_eu_arc"/>
</dbReference>
<feature type="transmembrane region" description="Helical" evidence="9">
    <location>
        <begin position="252"/>
        <end position="271"/>
    </location>
</feature>
<dbReference type="FunFam" id="1.10.3270.10:FF:000001">
    <property type="entry name" value="3-hydroxy-3-methylglutaryl coenzyme A reductase"/>
    <property type="match status" value="1"/>
</dbReference>
<dbReference type="SUPFAM" id="SSF56542">
    <property type="entry name" value="Substrate-binding domain of HMG-CoA reductase"/>
    <property type="match status" value="1"/>
</dbReference>
<keyword evidence="6 9" id="KW-1133">Transmembrane helix</keyword>